<dbReference type="InterPro" id="IPR003439">
    <property type="entry name" value="ABC_transporter-like_ATP-bd"/>
</dbReference>
<dbReference type="PROSITE" id="PS50893">
    <property type="entry name" value="ABC_TRANSPORTER_2"/>
    <property type="match status" value="2"/>
</dbReference>
<dbReference type="InterPro" id="IPR017871">
    <property type="entry name" value="ABC_transporter-like_CS"/>
</dbReference>
<name>A0ABY8C4T7_9FIRM</name>
<keyword evidence="1" id="KW-0547">Nucleotide-binding</keyword>
<dbReference type="PANTHER" id="PTHR42855">
    <property type="entry name" value="ABC TRANSPORTER ATP-BINDING SUBUNIT"/>
    <property type="match status" value="1"/>
</dbReference>
<dbReference type="RefSeq" id="WP_315571822.1">
    <property type="nucleotide sequence ID" value="NZ_CP118868.1"/>
</dbReference>
<dbReference type="SUPFAM" id="SSF52540">
    <property type="entry name" value="P-loop containing nucleoside triphosphate hydrolases"/>
    <property type="match status" value="2"/>
</dbReference>
<gene>
    <name evidence="4" type="ORF">PYS61_00670</name>
</gene>
<keyword evidence="2 4" id="KW-0067">ATP-binding</keyword>
<feature type="domain" description="ABC transporter" evidence="3">
    <location>
        <begin position="326"/>
        <end position="517"/>
    </location>
</feature>
<reference evidence="4 5" key="1">
    <citation type="submission" date="2023-02" db="EMBL/GenBank/DDBJ databases">
        <title>Novel Oscillospiraceae bacterial genomes.</title>
        <authorList>
            <person name="Srinivasan S."/>
            <person name="Austin M.N."/>
            <person name="Fiedler T.L."/>
            <person name="Strenk S.M."/>
            <person name="Agnew K.J."/>
            <person name="Nagana Gowda G.A."/>
            <person name="Raftery D."/>
            <person name="Beamer M.A."/>
            <person name="Achilles S.L."/>
            <person name="Wiesenfeld H.C."/>
            <person name="Fredricks D.N."/>
            <person name="Hillier S.L."/>
        </authorList>
    </citation>
    <scope>NUCLEOTIDE SEQUENCE [LARGE SCALE GENOMIC DNA]</scope>
    <source>
        <strain evidence="4 5">CHIC02 1186E3-8</strain>
    </source>
</reference>
<evidence type="ECO:0000256" key="2">
    <source>
        <dbReference type="ARBA" id="ARBA00022840"/>
    </source>
</evidence>
<dbReference type="InterPro" id="IPR027417">
    <property type="entry name" value="P-loop_NTPase"/>
</dbReference>
<dbReference type="Proteomes" id="UP001220478">
    <property type="component" value="Chromosome"/>
</dbReference>
<dbReference type="PANTHER" id="PTHR42855:SF2">
    <property type="entry name" value="DRUG RESISTANCE ABC TRANSPORTER,ATP-BINDING PROTEIN"/>
    <property type="match status" value="1"/>
</dbReference>
<dbReference type="EMBL" id="CP118868">
    <property type="protein sequence ID" value="WEG35708.1"/>
    <property type="molecule type" value="Genomic_DNA"/>
</dbReference>
<organism evidence="4 5">
    <name type="scientific">Amygdalobacter indicium</name>
    <dbReference type="NCBI Taxonomy" id="3029272"/>
    <lineage>
        <taxon>Bacteria</taxon>
        <taxon>Bacillati</taxon>
        <taxon>Bacillota</taxon>
        <taxon>Clostridia</taxon>
        <taxon>Eubacteriales</taxon>
        <taxon>Oscillospiraceae</taxon>
        <taxon>Amygdalobacter</taxon>
    </lineage>
</organism>
<accession>A0ABY8C4T7</accession>
<evidence type="ECO:0000259" key="3">
    <source>
        <dbReference type="PROSITE" id="PS50893"/>
    </source>
</evidence>
<dbReference type="GO" id="GO:0005524">
    <property type="term" value="F:ATP binding"/>
    <property type="evidence" value="ECO:0007669"/>
    <property type="project" value="UniProtKB-KW"/>
</dbReference>
<dbReference type="Gene3D" id="3.40.50.300">
    <property type="entry name" value="P-loop containing nucleotide triphosphate hydrolases"/>
    <property type="match status" value="2"/>
</dbReference>
<dbReference type="SMART" id="SM00382">
    <property type="entry name" value="AAA"/>
    <property type="match status" value="2"/>
</dbReference>
<evidence type="ECO:0000313" key="4">
    <source>
        <dbReference type="EMBL" id="WEG35708.1"/>
    </source>
</evidence>
<proteinExistence type="predicted"/>
<feature type="domain" description="ABC transporter" evidence="3">
    <location>
        <begin position="4"/>
        <end position="259"/>
    </location>
</feature>
<keyword evidence="5" id="KW-1185">Reference proteome</keyword>
<dbReference type="PROSITE" id="PS00211">
    <property type="entry name" value="ABC_TRANSPORTER_1"/>
    <property type="match status" value="2"/>
</dbReference>
<dbReference type="InterPro" id="IPR051309">
    <property type="entry name" value="ABCF_ATPase"/>
</dbReference>
<dbReference type="InterPro" id="IPR003593">
    <property type="entry name" value="AAA+_ATPase"/>
</dbReference>
<evidence type="ECO:0000256" key="1">
    <source>
        <dbReference type="ARBA" id="ARBA00022741"/>
    </source>
</evidence>
<dbReference type="Pfam" id="PF12848">
    <property type="entry name" value="ABC_tran_Xtn"/>
    <property type="match status" value="1"/>
</dbReference>
<sequence>MSILQVSDVSMSFAGRTILDNVSFRLLNGEHVALVGANGEGKSTFLNIITGQALPDAGKITWCNRITRGYLDQYALLDGEQTINDVLASAFSDFYALEKEMLHDYELMAETSGAELERLLQDVGEIQETLEHSGFYTLDAKIKEVANGLGLSSLGLEHKIAELSGGQRTKVLLAKLLLQNPKILILDEPTNFLDEEHVAWLTSFLQNYPHAFILASHDVPFLNAVVNVIYHVNQGQFKRYVGDYDNFLRLSALEQAKQEQAYVRQQKEISQLKDFIARNKARISTRNMAQSRQKKLDKMALVDKPKEQIKPVFNFQSARTPGKVVLKLQDLVIGYTTPLTKPLNLQIERNEKIAVKGTNGLGKTTLLRTLAGDLAPLSGTVEMDQFCQPGFFAQEDNGNENSALDELWAVYPHASNQEVRGMLAACGLTKDHIETMMFALSGGEKAKVRLAKIMYRPFNLLFLDEPTNHLDVAAKEELKRALQAYKGTVILVSHEPEFYSDIVSKVWNIEDYTTKIV</sequence>
<dbReference type="Pfam" id="PF00005">
    <property type="entry name" value="ABC_tran"/>
    <property type="match status" value="2"/>
</dbReference>
<dbReference type="InterPro" id="IPR032781">
    <property type="entry name" value="ABC_tran_Xtn"/>
</dbReference>
<protein>
    <submittedName>
        <fullName evidence="4">ABC-F family ATP-binding cassette domain-containing protein</fullName>
    </submittedName>
</protein>
<dbReference type="CDD" id="cd03221">
    <property type="entry name" value="ABCF_EF-3"/>
    <property type="match status" value="2"/>
</dbReference>
<evidence type="ECO:0000313" key="5">
    <source>
        <dbReference type="Proteomes" id="UP001220478"/>
    </source>
</evidence>